<dbReference type="Proteomes" id="UP000188354">
    <property type="component" value="Chromosome LG10"/>
</dbReference>
<sequence>MLSSCADMAHDFGQCLHGQENKPGVKCHSYAGLVVEGKLMLTRMIQCHIAKPKIEHYGCIVDLHGRAGLREEAKKVIELMQISPDADIWRSDQLY</sequence>
<dbReference type="Gene3D" id="1.25.40.10">
    <property type="entry name" value="Tetratricopeptide repeat domain"/>
    <property type="match status" value="1"/>
</dbReference>
<dbReference type="InterPro" id="IPR011990">
    <property type="entry name" value="TPR-like_helical_dom_sf"/>
</dbReference>
<dbReference type="GO" id="GO:0003723">
    <property type="term" value="F:RNA binding"/>
    <property type="evidence" value="ECO:0007669"/>
    <property type="project" value="InterPro"/>
</dbReference>
<dbReference type="Gramene" id="OIW03565">
    <property type="protein sequence ID" value="OIW03565"/>
    <property type="gene ID" value="TanjilG_30985"/>
</dbReference>
<evidence type="ECO:0008006" key="3">
    <source>
        <dbReference type="Google" id="ProtNLM"/>
    </source>
</evidence>
<accession>A0A1J7HP99</accession>
<dbReference type="STRING" id="3871.A0A1J7HP99"/>
<organism evidence="1 2">
    <name type="scientific">Lupinus angustifolius</name>
    <name type="common">Narrow-leaved blue lupine</name>
    <dbReference type="NCBI Taxonomy" id="3871"/>
    <lineage>
        <taxon>Eukaryota</taxon>
        <taxon>Viridiplantae</taxon>
        <taxon>Streptophyta</taxon>
        <taxon>Embryophyta</taxon>
        <taxon>Tracheophyta</taxon>
        <taxon>Spermatophyta</taxon>
        <taxon>Magnoliopsida</taxon>
        <taxon>eudicotyledons</taxon>
        <taxon>Gunneridae</taxon>
        <taxon>Pentapetalae</taxon>
        <taxon>rosids</taxon>
        <taxon>fabids</taxon>
        <taxon>Fabales</taxon>
        <taxon>Fabaceae</taxon>
        <taxon>Papilionoideae</taxon>
        <taxon>50 kb inversion clade</taxon>
        <taxon>genistoids sensu lato</taxon>
        <taxon>core genistoids</taxon>
        <taxon>Genisteae</taxon>
        <taxon>Lupinus</taxon>
    </lineage>
</organism>
<dbReference type="EMBL" id="CM007370">
    <property type="protein sequence ID" value="OIW03565.1"/>
    <property type="molecule type" value="Genomic_DNA"/>
</dbReference>
<dbReference type="InterPro" id="IPR046960">
    <property type="entry name" value="PPR_At4g14850-like_plant"/>
</dbReference>
<proteinExistence type="predicted"/>
<protein>
    <recommendedName>
        <fullName evidence="3">Pentatricopeptide repeat-containing protein</fullName>
    </recommendedName>
</protein>
<reference evidence="1 2" key="1">
    <citation type="journal article" date="2017" name="Plant Biotechnol. J.">
        <title>A comprehensive draft genome sequence for lupin (Lupinus angustifolius), an emerging health food: insights into plant-microbe interactions and legume evolution.</title>
        <authorList>
            <person name="Hane J.K."/>
            <person name="Ming Y."/>
            <person name="Kamphuis L.G."/>
            <person name="Nelson M.N."/>
            <person name="Garg G."/>
            <person name="Atkins C.A."/>
            <person name="Bayer P.E."/>
            <person name="Bravo A."/>
            <person name="Bringans S."/>
            <person name="Cannon S."/>
            <person name="Edwards D."/>
            <person name="Foley R."/>
            <person name="Gao L.L."/>
            <person name="Harrison M.J."/>
            <person name="Huang W."/>
            <person name="Hurgobin B."/>
            <person name="Li S."/>
            <person name="Liu C.W."/>
            <person name="McGrath A."/>
            <person name="Morahan G."/>
            <person name="Murray J."/>
            <person name="Weller J."/>
            <person name="Jian J."/>
            <person name="Singh K.B."/>
        </authorList>
    </citation>
    <scope>NUCLEOTIDE SEQUENCE [LARGE SCALE GENOMIC DNA]</scope>
    <source>
        <strain evidence="2">cv. Tanjil</strain>
        <tissue evidence="1">Whole plant</tissue>
    </source>
</reference>
<evidence type="ECO:0000313" key="2">
    <source>
        <dbReference type="Proteomes" id="UP000188354"/>
    </source>
</evidence>
<dbReference type="GO" id="GO:0009451">
    <property type="term" value="P:RNA modification"/>
    <property type="evidence" value="ECO:0007669"/>
    <property type="project" value="InterPro"/>
</dbReference>
<dbReference type="PANTHER" id="PTHR47926">
    <property type="entry name" value="PENTATRICOPEPTIDE REPEAT-CONTAINING PROTEIN"/>
    <property type="match status" value="1"/>
</dbReference>
<gene>
    <name evidence="1" type="ORF">TanjilG_30985</name>
</gene>
<dbReference type="AlphaFoldDB" id="A0A1J7HP99"/>
<dbReference type="PANTHER" id="PTHR47926:SF497">
    <property type="entry name" value="TETRATRICOPEPTIDE-LIKE HELICAL DOMAIN SUPERFAMILY"/>
    <property type="match status" value="1"/>
</dbReference>
<evidence type="ECO:0000313" key="1">
    <source>
        <dbReference type="EMBL" id="OIW03565.1"/>
    </source>
</evidence>
<name>A0A1J7HP99_LUPAN</name>
<keyword evidence="2" id="KW-1185">Reference proteome</keyword>